<proteinExistence type="predicted"/>
<sequence>MGCCKLMILFINGKVAYKVGTKQLQ</sequence>
<protein>
    <submittedName>
        <fullName evidence="1">Uncharacterized protein</fullName>
    </submittedName>
</protein>
<dbReference type="AlphaFoldDB" id="A0A2P2M242"/>
<name>A0A2P2M242_RHIMU</name>
<reference evidence="1" key="1">
    <citation type="submission" date="2018-02" db="EMBL/GenBank/DDBJ databases">
        <title>Rhizophora mucronata_Transcriptome.</title>
        <authorList>
            <person name="Meera S.P."/>
            <person name="Sreeshan A."/>
            <person name="Augustine A."/>
        </authorList>
    </citation>
    <scope>NUCLEOTIDE SEQUENCE</scope>
    <source>
        <tissue evidence="1">Leaf</tissue>
    </source>
</reference>
<evidence type="ECO:0000313" key="1">
    <source>
        <dbReference type="EMBL" id="MBX24303.1"/>
    </source>
</evidence>
<organism evidence="1">
    <name type="scientific">Rhizophora mucronata</name>
    <name type="common">Asiatic mangrove</name>
    <dbReference type="NCBI Taxonomy" id="61149"/>
    <lineage>
        <taxon>Eukaryota</taxon>
        <taxon>Viridiplantae</taxon>
        <taxon>Streptophyta</taxon>
        <taxon>Embryophyta</taxon>
        <taxon>Tracheophyta</taxon>
        <taxon>Spermatophyta</taxon>
        <taxon>Magnoliopsida</taxon>
        <taxon>eudicotyledons</taxon>
        <taxon>Gunneridae</taxon>
        <taxon>Pentapetalae</taxon>
        <taxon>rosids</taxon>
        <taxon>fabids</taxon>
        <taxon>Malpighiales</taxon>
        <taxon>Rhizophoraceae</taxon>
        <taxon>Rhizophora</taxon>
    </lineage>
</organism>
<accession>A0A2P2M242</accession>
<dbReference type="EMBL" id="GGEC01043819">
    <property type="protein sequence ID" value="MBX24303.1"/>
    <property type="molecule type" value="Transcribed_RNA"/>
</dbReference>